<evidence type="ECO:0008006" key="6">
    <source>
        <dbReference type="Google" id="ProtNLM"/>
    </source>
</evidence>
<dbReference type="PANTHER" id="PTHR10380">
    <property type="entry name" value="CUTICLE PROTEIN"/>
    <property type="match status" value="1"/>
</dbReference>
<evidence type="ECO:0000256" key="3">
    <source>
        <dbReference type="SAM" id="Coils"/>
    </source>
</evidence>
<organism evidence="4 5">
    <name type="scientific">Brassicogethes aeneus</name>
    <name type="common">Rape pollen beetle</name>
    <name type="synonym">Meligethes aeneus</name>
    <dbReference type="NCBI Taxonomy" id="1431903"/>
    <lineage>
        <taxon>Eukaryota</taxon>
        <taxon>Metazoa</taxon>
        <taxon>Ecdysozoa</taxon>
        <taxon>Arthropoda</taxon>
        <taxon>Hexapoda</taxon>
        <taxon>Insecta</taxon>
        <taxon>Pterygota</taxon>
        <taxon>Neoptera</taxon>
        <taxon>Endopterygota</taxon>
        <taxon>Coleoptera</taxon>
        <taxon>Polyphaga</taxon>
        <taxon>Cucujiformia</taxon>
        <taxon>Nitidulidae</taxon>
        <taxon>Meligethinae</taxon>
        <taxon>Brassicogethes</taxon>
    </lineage>
</organism>
<evidence type="ECO:0000256" key="1">
    <source>
        <dbReference type="ARBA" id="ARBA00022460"/>
    </source>
</evidence>
<keyword evidence="5" id="KW-1185">Reference proteome</keyword>
<evidence type="ECO:0000256" key="2">
    <source>
        <dbReference type="PROSITE-ProRule" id="PRU00497"/>
    </source>
</evidence>
<dbReference type="InterPro" id="IPR050468">
    <property type="entry name" value="Cuticle_Struct_Prot"/>
</dbReference>
<dbReference type="OrthoDB" id="6776060at2759"/>
<sequence>MQQENNTNFQNQVMQILSTMANAQATQAQAALQSSSINDTTFSMVEWMGDVTRIQRELSISDTVIVLKAGHTLRGRAARFYKHWKPIVRDWTSFRKDFEVAGVAVSKPNDVVNTMVVPVAEVLGPVASQYHAQDGLGQYTYGYSNPLSSKNEIKTVDGVTRGEYSYVDPEGKLQSVEYIADAVQGFRVAASNLPISPKLPVIQAPLMPIPVSDTPEVAESKAKHLAALEEAKIKIANAEVKLKANNNEVLGDISSRITNAAPLIQTYRYSINPIYGIYPHNYAHLMLPLYKENPQITPYIAYPVSSYQGNYIIGHSTIVENQLRPALPMAPTDLLEVVKAKNEHFAAIKKIKT</sequence>
<accession>A0A9P0B4G9</accession>
<reference evidence="4" key="1">
    <citation type="submission" date="2021-12" db="EMBL/GenBank/DDBJ databases">
        <authorList>
            <person name="King R."/>
        </authorList>
    </citation>
    <scope>NUCLEOTIDE SEQUENCE</scope>
</reference>
<dbReference type="GO" id="GO:0008010">
    <property type="term" value="F:structural constituent of chitin-based larval cuticle"/>
    <property type="evidence" value="ECO:0007669"/>
    <property type="project" value="TreeGrafter"/>
</dbReference>
<proteinExistence type="predicted"/>
<keyword evidence="1 2" id="KW-0193">Cuticle</keyword>
<name>A0A9P0B4G9_BRAAE</name>
<feature type="coiled-coil region" evidence="3">
    <location>
        <begin position="221"/>
        <end position="248"/>
    </location>
</feature>
<keyword evidence="3" id="KW-0175">Coiled coil</keyword>
<dbReference type="Pfam" id="PF00379">
    <property type="entry name" value="Chitin_bind_4"/>
    <property type="match status" value="1"/>
</dbReference>
<dbReference type="InterPro" id="IPR000618">
    <property type="entry name" value="Insect_cuticle"/>
</dbReference>
<dbReference type="EMBL" id="OV121136">
    <property type="protein sequence ID" value="CAH0557283.1"/>
    <property type="molecule type" value="Genomic_DNA"/>
</dbReference>
<dbReference type="InterPro" id="IPR031311">
    <property type="entry name" value="CHIT_BIND_RR_consensus"/>
</dbReference>
<dbReference type="AlphaFoldDB" id="A0A9P0B4G9"/>
<gene>
    <name evidence="4" type="ORF">MELIAE_LOCUS8037</name>
</gene>
<dbReference type="PROSITE" id="PS00233">
    <property type="entry name" value="CHIT_BIND_RR_1"/>
    <property type="match status" value="1"/>
</dbReference>
<dbReference type="PROSITE" id="PS51155">
    <property type="entry name" value="CHIT_BIND_RR_2"/>
    <property type="match status" value="1"/>
</dbReference>
<dbReference type="GO" id="GO:0062129">
    <property type="term" value="C:chitin-based extracellular matrix"/>
    <property type="evidence" value="ECO:0007669"/>
    <property type="project" value="TreeGrafter"/>
</dbReference>
<evidence type="ECO:0000313" key="5">
    <source>
        <dbReference type="Proteomes" id="UP001154078"/>
    </source>
</evidence>
<dbReference type="PANTHER" id="PTHR10380:SF196">
    <property type="entry name" value="CUTICULAR PROTEIN 72EA"/>
    <property type="match status" value="1"/>
</dbReference>
<dbReference type="Proteomes" id="UP001154078">
    <property type="component" value="Chromosome 5"/>
</dbReference>
<evidence type="ECO:0000313" key="4">
    <source>
        <dbReference type="EMBL" id="CAH0557283.1"/>
    </source>
</evidence>
<protein>
    <recommendedName>
        <fullName evidence="6">Cuticle protein 6</fullName>
    </recommendedName>
</protein>